<dbReference type="GO" id="GO:0005737">
    <property type="term" value="C:cytoplasm"/>
    <property type="evidence" value="ECO:0007669"/>
    <property type="project" value="TreeGrafter"/>
</dbReference>
<dbReference type="GO" id="GO:0003723">
    <property type="term" value="F:RNA binding"/>
    <property type="evidence" value="ECO:0007669"/>
    <property type="project" value="UniProtKB-KW"/>
</dbReference>
<evidence type="ECO:0000313" key="7">
    <source>
        <dbReference type="EMBL" id="KAA5537410.1"/>
    </source>
</evidence>
<dbReference type="PANTHER" id="PTHR30001">
    <property type="entry name" value="RIBONUCLEASE"/>
    <property type="match status" value="1"/>
</dbReference>
<dbReference type="GO" id="GO:0016787">
    <property type="term" value="F:hydrolase activity"/>
    <property type="evidence" value="ECO:0007669"/>
    <property type="project" value="UniProtKB-KW"/>
</dbReference>
<dbReference type="SMART" id="SM00316">
    <property type="entry name" value="S1"/>
    <property type="match status" value="1"/>
</dbReference>
<keyword evidence="2" id="KW-0479">Metal-binding</keyword>
<dbReference type="InterPro" id="IPR012340">
    <property type="entry name" value="NA-bd_OB-fold"/>
</dbReference>
<dbReference type="RefSeq" id="WP_150031986.1">
    <property type="nucleotide sequence ID" value="NZ_VWSH01000001.1"/>
</dbReference>
<protein>
    <submittedName>
        <fullName evidence="7">Rne/Rng family ribonuclease</fullName>
    </submittedName>
</protein>
<evidence type="ECO:0000256" key="2">
    <source>
        <dbReference type="ARBA" id="ARBA00022723"/>
    </source>
</evidence>
<keyword evidence="4" id="KW-0460">Magnesium</keyword>
<dbReference type="EMBL" id="VWSH01000001">
    <property type="protein sequence ID" value="KAA5537410.1"/>
    <property type="molecule type" value="Genomic_DNA"/>
</dbReference>
<dbReference type="Pfam" id="PF10150">
    <property type="entry name" value="RNase_E_G"/>
    <property type="match status" value="1"/>
</dbReference>
<evidence type="ECO:0000259" key="6">
    <source>
        <dbReference type="SMART" id="SM00316"/>
    </source>
</evidence>
<dbReference type="CDD" id="cd04453">
    <property type="entry name" value="S1_RNase_E"/>
    <property type="match status" value="1"/>
</dbReference>
<keyword evidence="8" id="KW-1185">Reference proteome</keyword>
<accession>A0A5M6CSP2</accession>
<dbReference type="Gene3D" id="2.40.50.140">
    <property type="entry name" value="Nucleic acid-binding proteins"/>
    <property type="match status" value="1"/>
</dbReference>
<dbReference type="InterPro" id="IPR019307">
    <property type="entry name" value="RNA-bd_AU-1/RNase_E/G"/>
</dbReference>
<evidence type="ECO:0000256" key="4">
    <source>
        <dbReference type="ARBA" id="ARBA00022842"/>
    </source>
</evidence>
<comment type="caution">
    <text evidence="7">The sequence shown here is derived from an EMBL/GenBank/DDBJ whole genome shotgun (WGS) entry which is preliminary data.</text>
</comment>
<dbReference type="NCBIfam" id="TIGR00757">
    <property type="entry name" value="RNaseEG"/>
    <property type="match status" value="1"/>
</dbReference>
<proteinExistence type="predicted"/>
<dbReference type="AlphaFoldDB" id="A0A5M6CSP2"/>
<dbReference type="InterPro" id="IPR003029">
    <property type="entry name" value="S1_domain"/>
</dbReference>
<dbReference type="GO" id="GO:0006364">
    <property type="term" value="P:rRNA processing"/>
    <property type="evidence" value="ECO:0007669"/>
    <property type="project" value="TreeGrafter"/>
</dbReference>
<dbReference type="GO" id="GO:0046872">
    <property type="term" value="F:metal ion binding"/>
    <property type="evidence" value="ECO:0007669"/>
    <property type="project" value="UniProtKB-KW"/>
</dbReference>
<dbReference type="PANTHER" id="PTHR30001:SF0">
    <property type="entry name" value="RIBONUCLEASE G"/>
    <property type="match status" value="1"/>
</dbReference>
<dbReference type="SUPFAM" id="SSF50249">
    <property type="entry name" value="Nucleic acid-binding proteins"/>
    <property type="match status" value="1"/>
</dbReference>
<keyword evidence="5" id="KW-0694">RNA-binding</keyword>
<dbReference type="Proteomes" id="UP000323632">
    <property type="component" value="Unassembled WGS sequence"/>
</dbReference>
<keyword evidence="3" id="KW-0378">Hydrolase</keyword>
<sequence>MNKEMIINASDDGVEIALLEDKKLVELHYEHNNSAFAVGDLYLGKVKKLMPGLNAAFVDVGFEKDAFLHYTDLSPYIKSLLKFTQQSIKSQDPNGFDFGKFQNEQEILKTGKITDVLNQKPEIVVQILKEPISSKGPRLSCELSFPGRFVVLTPFNNFVSVSRKIHSGEERKRLQKIVESIKPKNFGVIVRTAAEGKNTAELHADLMDLAEQWRSIQLNLKDAKPPKRIMSEQAKTTSILRDLLNESFQRIVVNEKGILQETKEYISRIAPEKEEIVQLYQNGQGIFDFYGVTRQVKAAFGKTVNMGSGAYLIIEHTEALHVIDVNSGTRGPDGNQEESALKTNLEAAEEIARQLRLRDIGGIIIIDFIDMKLPDNKKKLFEAMSEFMTGDRARHTILPISKFGLMQITRQRLRPEIKITTSEVCPSCKGTGKIGPSLLITDELEKDFHYLINQGHRKLKLHAHPMLIAYIKDKGFWRSLQWKWYRKHNVWLELYTDNNYQLTEYYFFDKKTDEVIKL</sequence>
<evidence type="ECO:0000313" key="8">
    <source>
        <dbReference type="Proteomes" id="UP000323632"/>
    </source>
</evidence>
<reference evidence="7 8" key="1">
    <citation type="submission" date="2019-09" db="EMBL/GenBank/DDBJ databases">
        <title>Genome sequence and assembly of Taibaiella sp.</title>
        <authorList>
            <person name="Chhetri G."/>
        </authorList>
    </citation>
    <scope>NUCLEOTIDE SEQUENCE [LARGE SCALE GENOMIC DNA]</scope>
    <source>
        <strain evidence="7 8">KVB11</strain>
    </source>
</reference>
<gene>
    <name evidence="7" type="ORF">F0919_06970</name>
</gene>
<evidence type="ECO:0000256" key="3">
    <source>
        <dbReference type="ARBA" id="ARBA00022801"/>
    </source>
</evidence>
<dbReference type="GO" id="GO:0004540">
    <property type="term" value="F:RNA nuclease activity"/>
    <property type="evidence" value="ECO:0007669"/>
    <property type="project" value="InterPro"/>
</dbReference>
<feature type="domain" description="S1 motif" evidence="6">
    <location>
        <begin position="37"/>
        <end position="142"/>
    </location>
</feature>
<organism evidence="7 8">
    <name type="scientific">Taibaiella lutea</name>
    <dbReference type="NCBI Taxonomy" id="2608001"/>
    <lineage>
        <taxon>Bacteria</taxon>
        <taxon>Pseudomonadati</taxon>
        <taxon>Bacteroidota</taxon>
        <taxon>Chitinophagia</taxon>
        <taxon>Chitinophagales</taxon>
        <taxon>Chitinophagaceae</taxon>
        <taxon>Taibaiella</taxon>
    </lineage>
</organism>
<evidence type="ECO:0000256" key="1">
    <source>
        <dbReference type="ARBA" id="ARBA00001946"/>
    </source>
</evidence>
<comment type="cofactor">
    <cofactor evidence="1">
        <name>Mg(2+)</name>
        <dbReference type="ChEBI" id="CHEBI:18420"/>
    </cofactor>
</comment>
<dbReference type="InterPro" id="IPR004659">
    <property type="entry name" value="RNase_E/G"/>
</dbReference>
<evidence type="ECO:0000256" key="5">
    <source>
        <dbReference type="ARBA" id="ARBA00022884"/>
    </source>
</evidence>
<name>A0A5M6CSP2_9BACT</name>